<dbReference type="GO" id="GO:0005524">
    <property type="term" value="F:ATP binding"/>
    <property type="evidence" value="ECO:0007669"/>
    <property type="project" value="UniProtKB-KW"/>
</dbReference>
<evidence type="ECO:0000313" key="10">
    <source>
        <dbReference type="EMBL" id="TKA10917.1"/>
    </source>
</evidence>
<gene>
    <name evidence="10" type="ORF">FCI23_14950</name>
</gene>
<evidence type="ECO:0000256" key="6">
    <source>
        <dbReference type="ARBA" id="ARBA00022840"/>
    </source>
</evidence>
<dbReference type="InterPro" id="IPR050107">
    <property type="entry name" value="ABC_carbohydrate_import_ATPase"/>
</dbReference>
<dbReference type="SUPFAM" id="SSF52540">
    <property type="entry name" value="P-loop containing nucleoside triphosphate hydrolases"/>
    <property type="match status" value="2"/>
</dbReference>
<comment type="subcellular location">
    <subcellularLocation>
        <location evidence="1">Cell membrane</location>
        <topology evidence="1">Peripheral membrane protein</topology>
    </subcellularLocation>
</comment>
<dbReference type="RefSeq" id="WP_136724364.1">
    <property type="nucleotide sequence ID" value="NZ_SUMC01000011.1"/>
</dbReference>
<feature type="domain" description="ABC transporter" evidence="9">
    <location>
        <begin position="256"/>
        <end position="500"/>
    </location>
</feature>
<keyword evidence="2" id="KW-0813">Transport</keyword>
<accession>A0A4U0SS04</accession>
<dbReference type="InterPro" id="IPR017871">
    <property type="entry name" value="ABC_transporter-like_CS"/>
</dbReference>
<dbReference type="GO" id="GO:0005886">
    <property type="term" value="C:plasma membrane"/>
    <property type="evidence" value="ECO:0007669"/>
    <property type="project" value="UniProtKB-SubCell"/>
</dbReference>
<evidence type="ECO:0000256" key="1">
    <source>
        <dbReference type="ARBA" id="ARBA00004202"/>
    </source>
</evidence>
<dbReference type="PANTHER" id="PTHR43790">
    <property type="entry name" value="CARBOHYDRATE TRANSPORT ATP-BINDING PROTEIN MG119-RELATED"/>
    <property type="match status" value="1"/>
</dbReference>
<reference evidence="10 11" key="1">
    <citation type="submission" date="2019-04" db="EMBL/GenBank/DDBJ databases">
        <title>Streptomyces oryziradicis sp. nov., a novel actinomycete isolated from rhizosphere soil of rice (Oryza sativa L.).</title>
        <authorList>
            <person name="Li C."/>
        </authorList>
    </citation>
    <scope>NUCLEOTIDE SEQUENCE [LARGE SCALE GENOMIC DNA]</scope>
    <source>
        <strain evidence="10 11">NEAU-C40</strain>
    </source>
</reference>
<keyword evidence="11" id="KW-1185">Reference proteome</keyword>
<evidence type="ECO:0000313" key="11">
    <source>
        <dbReference type="Proteomes" id="UP000305778"/>
    </source>
</evidence>
<keyword evidence="3" id="KW-1003">Cell membrane</keyword>
<evidence type="ECO:0000256" key="8">
    <source>
        <dbReference type="ARBA" id="ARBA00023136"/>
    </source>
</evidence>
<protein>
    <submittedName>
        <fullName evidence="10">Sugar ABC transporter ATP-binding protein</fullName>
    </submittedName>
</protein>
<dbReference type="CDD" id="cd03216">
    <property type="entry name" value="ABC_Carb_Monos_I"/>
    <property type="match status" value="1"/>
</dbReference>
<keyword evidence="4" id="KW-0677">Repeat</keyword>
<dbReference type="PROSITE" id="PS50893">
    <property type="entry name" value="ABC_TRANSPORTER_2"/>
    <property type="match status" value="2"/>
</dbReference>
<keyword evidence="6 10" id="KW-0067">ATP-binding</keyword>
<evidence type="ECO:0000256" key="2">
    <source>
        <dbReference type="ARBA" id="ARBA00022448"/>
    </source>
</evidence>
<evidence type="ECO:0000256" key="7">
    <source>
        <dbReference type="ARBA" id="ARBA00022967"/>
    </source>
</evidence>
<organism evidence="10 11">
    <name type="scientific">Actinacidiphila oryziradicis</name>
    <dbReference type="NCBI Taxonomy" id="2571141"/>
    <lineage>
        <taxon>Bacteria</taxon>
        <taxon>Bacillati</taxon>
        <taxon>Actinomycetota</taxon>
        <taxon>Actinomycetes</taxon>
        <taxon>Kitasatosporales</taxon>
        <taxon>Streptomycetaceae</taxon>
        <taxon>Actinacidiphila</taxon>
    </lineage>
</organism>
<keyword evidence="7" id="KW-1278">Translocase</keyword>
<dbReference type="FunFam" id="3.40.50.300:FF:000127">
    <property type="entry name" value="Ribose import ATP-binding protein RbsA"/>
    <property type="match status" value="1"/>
</dbReference>
<dbReference type="SMART" id="SM00382">
    <property type="entry name" value="AAA"/>
    <property type="match status" value="2"/>
</dbReference>
<dbReference type="EMBL" id="SUMC01000011">
    <property type="protein sequence ID" value="TKA10917.1"/>
    <property type="molecule type" value="Genomic_DNA"/>
</dbReference>
<dbReference type="Proteomes" id="UP000305778">
    <property type="component" value="Unassembled WGS sequence"/>
</dbReference>
<sequence>MDTAGGTDLLVVDELTKSYDGVQALRGANLVVKRGEIHALLGENGAGKSTLIKSLAGAVKPDSGTITFEGEGVEFGSRADSMSRGISVIFQHANLVPQLTVAENVVLGNEQRLFGYLRDGRQRQATNEVLARLGMSIDLNRTAASLSAGERQLVEIARALLQQTKLLILDEPTASLGTEEVEHLHHVLLELRDSGIGIIYVSHRLEEVLSVSDRLTVLRDGRTVGTKSAAETSTADVIQLMIGRDASHVFRKTSDAREEIALRVRDLTTPSGLQGVSFDLHAGEILGVYGLLGSGRTELARAIYGADPIDGGMIETPTAPTGRKRNPYRAARAGIGLVPEERTTQAMFPLLSITENMSSGKPWLSTKWGVIRNRQRRHLVEEMAGRVRLKAASPGQSIAALSGGNQQKVILGRWMLGGSSLLILDDPTVGVDIGAKEEIYRLISELTADGTAVLLLSSELPEVLGLSDRVIVLFHGAVAATYTSNDISEQALLRAAHGEAA</sequence>
<dbReference type="InterPro" id="IPR003593">
    <property type="entry name" value="AAA+_ATPase"/>
</dbReference>
<keyword evidence="8" id="KW-0472">Membrane</keyword>
<dbReference type="PANTHER" id="PTHR43790:SF9">
    <property type="entry name" value="GALACTOFURANOSE TRANSPORTER ATP-BINDING PROTEIN YTFR"/>
    <property type="match status" value="1"/>
</dbReference>
<dbReference type="PROSITE" id="PS00211">
    <property type="entry name" value="ABC_TRANSPORTER_1"/>
    <property type="match status" value="2"/>
</dbReference>
<evidence type="ECO:0000259" key="9">
    <source>
        <dbReference type="PROSITE" id="PS50893"/>
    </source>
</evidence>
<dbReference type="InterPro" id="IPR003439">
    <property type="entry name" value="ABC_transporter-like_ATP-bd"/>
</dbReference>
<dbReference type="OrthoDB" id="8416490at2"/>
<keyword evidence="5" id="KW-0547">Nucleotide-binding</keyword>
<dbReference type="GO" id="GO:0016887">
    <property type="term" value="F:ATP hydrolysis activity"/>
    <property type="evidence" value="ECO:0007669"/>
    <property type="project" value="InterPro"/>
</dbReference>
<evidence type="ECO:0000256" key="4">
    <source>
        <dbReference type="ARBA" id="ARBA00022737"/>
    </source>
</evidence>
<dbReference type="Pfam" id="PF00005">
    <property type="entry name" value="ABC_tran"/>
    <property type="match status" value="2"/>
</dbReference>
<name>A0A4U0SS04_9ACTN</name>
<evidence type="ECO:0000256" key="3">
    <source>
        <dbReference type="ARBA" id="ARBA00022475"/>
    </source>
</evidence>
<dbReference type="CDD" id="cd03215">
    <property type="entry name" value="ABC_Carb_Monos_II"/>
    <property type="match status" value="1"/>
</dbReference>
<proteinExistence type="predicted"/>
<comment type="caution">
    <text evidence="10">The sequence shown here is derived from an EMBL/GenBank/DDBJ whole genome shotgun (WGS) entry which is preliminary data.</text>
</comment>
<dbReference type="InterPro" id="IPR027417">
    <property type="entry name" value="P-loop_NTPase"/>
</dbReference>
<feature type="domain" description="ABC transporter" evidence="9">
    <location>
        <begin position="10"/>
        <end position="245"/>
    </location>
</feature>
<evidence type="ECO:0000256" key="5">
    <source>
        <dbReference type="ARBA" id="ARBA00022741"/>
    </source>
</evidence>
<dbReference type="Gene3D" id="3.40.50.300">
    <property type="entry name" value="P-loop containing nucleotide triphosphate hydrolases"/>
    <property type="match status" value="2"/>
</dbReference>
<dbReference type="AlphaFoldDB" id="A0A4U0SS04"/>